<dbReference type="AlphaFoldDB" id="A0A6A6ZSY4"/>
<proteinExistence type="predicted"/>
<reference evidence="2" key="1">
    <citation type="journal article" date="2020" name="Stud. Mycol.">
        <title>101 Dothideomycetes genomes: a test case for predicting lifestyles and emergence of pathogens.</title>
        <authorList>
            <person name="Haridas S."/>
            <person name="Albert R."/>
            <person name="Binder M."/>
            <person name="Bloem J."/>
            <person name="Labutti K."/>
            <person name="Salamov A."/>
            <person name="Andreopoulos B."/>
            <person name="Baker S."/>
            <person name="Barry K."/>
            <person name="Bills G."/>
            <person name="Bluhm B."/>
            <person name="Cannon C."/>
            <person name="Castanera R."/>
            <person name="Culley D."/>
            <person name="Daum C."/>
            <person name="Ezra D."/>
            <person name="Gonzalez J."/>
            <person name="Henrissat B."/>
            <person name="Kuo A."/>
            <person name="Liang C."/>
            <person name="Lipzen A."/>
            <person name="Lutzoni F."/>
            <person name="Magnuson J."/>
            <person name="Mondo S."/>
            <person name="Nolan M."/>
            <person name="Ohm R."/>
            <person name="Pangilinan J."/>
            <person name="Park H.-J."/>
            <person name="Ramirez L."/>
            <person name="Alfaro M."/>
            <person name="Sun H."/>
            <person name="Tritt A."/>
            <person name="Yoshinaga Y."/>
            <person name="Zwiers L.-H."/>
            <person name="Turgeon B."/>
            <person name="Goodwin S."/>
            <person name="Spatafora J."/>
            <person name="Crous P."/>
            <person name="Grigoriev I."/>
        </authorList>
    </citation>
    <scope>NUCLEOTIDE SEQUENCE</scope>
    <source>
        <strain evidence="2">CBS 113818</strain>
    </source>
</reference>
<accession>A0A6A6ZSY4</accession>
<feature type="region of interest" description="Disordered" evidence="1">
    <location>
        <begin position="128"/>
        <end position="160"/>
    </location>
</feature>
<dbReference type="Proteomes" id="UP000799424">
    <property type="component" value="Unassembled WGS sequence"/>
</dbReference>
<keyword evidence="3" id="KW-1185">Reference proteome</keyword>
<feature type="compositionally biased region" description="Basic residues" evidence="1">
    <location>
        <begin position="138"/>
        <end position="148"/>
    </location>
</feature>
<dbReference type="EMBL" id="MU006230">
    <property type="protein sequence ID" value="KAF2824180.1"/>
    <property type="molecule type" value="Genomic_DNA"/>
</dbReference>
<gene>
    <name evidence="2" type="ORF">CC86DRAFT_296545</name>
</gene>
<evidence type="ECO:0000313" key="2">
    <source>
        <dbReference type="EMBL" id="KAF2824180.1"/>
    </source>
</evidence>
<evidence type="ECO:0000256" key="1">
    <source>
        <dbReference type="SAM" id="MobiDB-lite"/>
    </source>
</evidence>
<dbReference type="OrthoDB" id="3790856at2759"/>
<evidence type="ECO:0000313" key="3">
    <source>
        <dbReference type="Proteomes" id="UP000799424"/>
    </source>
</evidence>
<sequence length="160" mass="18283">SRLRSGPRYRLKLTLWYINQESLIPNNTTVIKRPFLLAADANDEAFELALRCRGEGENVMLADRKTLGDDTLNEYAVGRWDSAKVDMPADSWEFRLHRPNPYFKRNTIGKVSGIVQVVRENAEDVYQGGSPLMTRSPGNHKHTTRHPRSAHEYSISITSR</sequence>
<name>A0A6A6ZSY4_9PLEO</name>
<organism evidence="2 3">
    <name type="scientific">Ophiobolus disseminans</name>
    <dbReference type="NCBI Taxonomy" id="1469910"/>
    <lineage>
        <taxon>Eukaryota</taxon>
        <taxon>Fungi</taxon>
        <taxon>Dikarya</taxon>
        <taxon>Ascomycota</taxon>
        <taxon>Pezizomycotina</taxon>
        <taxon>Dothideomycetes</taxon>
        <taxon>Pleosporomycetidae</taxon>
        <taxon>Pleosporales</taxon>
        <taxon>Pleosporineae</taxon>
        <taxon>Phaeosphaeriaceae</taxon>
        <taxon>Ophiobolus</taxon>
    </lineage>
</organism>
<feature type="non-terminal residue" evidence="2">
    <location>
        <position position="1"/>
    </location>
</feature>
<protein>
    <submittedName>
        <fullName evidence="2">Uncharacterized protein</fullName>
    </submittedName>
</protein>